<dbReference type="RefSeq" id="WP_147139287.1">
    <property type="nucleotide sequence ID" value="NZ_BJXA01000060.1"/>
</dbReference>
<organism evidence="1 2">
    <name type="scientific">Nocardia ninae NBRC 108245</name>
    <dbReference type="NCBI Taxonomy" id="1210091"/>
    <lineage>
        <taxon>Bacteria</taxon>
        <taxon>Bacillati</taxon>
        <taxon>Actinomycetota</taxon>
        <taxon>Actinomycetes</taxon>
        <taxon>Mycobacteriales</taxon>
        <taxon>Nocardiaceae</taxon>
        <taxon>Nocardia</taxon>
    </lineage>
</organism>
<evidence type="ECO:0000313" key="1">
    <source>
        <dbReference type="EMBL" id="GEM41993.1"/>
    </source>
</evidence>
<dbReference type="AlphaFoldDB" id="A0A511MN04"/>
<sequence>MPVRAGDTNPAKYYVGDAIPSAVYCGDLLVWPIYPAVGMNKSGTHTVTTSFADVAGWVVDPERPGSALSGTTGLVVQQGKSGAKITASLFGTNPGFNAATLQLRATVNNAVVGAAGTAVSLPGFNGTGTAELTVTGVNVAVGDVVRLQAVASAGLDATAPGWVRVS</sequence>
<proteinExistence type="predicted"/>
<comment type="caution">
    <text evidence="1">The sequence shown here is derived from an EMBL/GenBank/DDBJ whole genome shotgun (WGS) entry which is preliminary data.</text>
</comment>
<reference evidence="1 2" key="1">
    <citation type="submission" date="2019-07" db="EMBL/GenBank/DDBJ databases">
        <title>Whole genome shotgun sequence of Nocardia ninae NBRC 108245.</title>
        <authorList>
            <person name="Hosoyama A."/>
            <person name="Uohara A."/>
            <person name="Ohji S."/>
            <person name="Ichikawa N."/>
        </authorList>
    </citation>
    <scope>NUCLEOTIDE SEQUENCE [LARGE SCALE GENOMIC DNA]</scope>
    <source>
        <strain evidence="1 2">NBRC 108245</strain>
    </source>
</reference>
<dbReference type="Proteomes" id="UP000321424">
    <property type="component" value="Unassembled WGS sequence"/>
</dbReference>
<protein>
    <submittedName>
        <fullName evidence="1">Uncharacterized protein</fullName>
    </submittedName>
</protein>
<keyword evidence="2" id="KW-1185">Reference proteome</keyword>
<dbReference type="EMBL" id="BJXA01000060">
    <property type="protein sequence ID" value="GEM41993.1"/>
    <property type="molecule type" value="Genomic_DNA"/>
</dbReference>
<dbReference type="OrthoDB" id="4561258at2"/>
<accession>A0A511MN04</accession>
<evidence type="ECO:0000313" key="2">
    <source>
        <dbReference type="Proteomes" id="UP000321424"/>
    </source>
</evidence>
<gene>
    <name evidence="1" type="ORF">NN4_65120</name>
</gene>
<name>A0A511MN04_9NOCA</name>